<dbReference type="Gene3D" id="3.90.1200.10">
    <property type="match status" value="1"/>
</dbReference>
<dbReference type="UniPathway" id="UPA00050">
    <property type="reaction ID" value="UER00064"/>
</dbReference>
<dbReference type="GO" id="GO:0005524">
    <property type="term" value="F:ATP binding"/>
    <property type="evidence" value="ECO:0007669"/>
    <property type="project" value="UniProtKB-KW"/>
</dbReference>
<dbReference type="InterPro" id="IPR050249">
    <property type="entry name" value="Pseudomonas-type_ThrB"/>
</dbReference>
<keyword evidence="11" id="KW-1185">Reference proteome</keyword>
<accession>A0A1S8CVB3</accession>
<sequence>MSVYTTVTLEQVQQLARHYQLNVTGLTPIQAGIENTNYFVQLDNQQQLVLTIFEEMSLIGINELIPLLEYLKQQGLPVAAPLGDQSGQVIHFMHTKPAQLAPRLMGQPPMQPTVLQVSEMASTLAQLHITLRTYPLHRDNNHGQVWWQHSRDELMPVLSQPDQALLLQIFAQFAQVQQQYPERPSGLIHGDLFRDNTLFDGNVLTGLLDFSELAYDELLLDIAICLNDFCSQWPDVALDNEKAQAFINAYHQVRPLTMGEQQALPTYLAMAACRFWLSRLQVQQRNQQEARTGEHILQKDPAEMRTMLADRLHSPFFIHCAE</sequence>
<feature type="domain" description="Aminoglycoside phosphotransferase" evidence="9">
    <location>
        <begin position="26"/>
        <end position="256"/>
    </location>
</feature>
<evidence type="ECO:0000256" key="5">
    <source>
        <dbReference type="ARBA" id="ARBA00022777"/>
    </source>
</evidence>
<comment type="similarity">
    <text evidence="7 8">Belongs to the pseudomonas-type ThrB family.</text>
</comment>
<organism evidence="10 11">
    <name type="scientific">Alkanindiges hydrocarboniclasticus</name>
    <dbReference type="NCBI Taxonomy" id="1907941"/>
    <lineage>
        <taxon>Bacteria</taxon>
        <taxon>Pseudomonadati</taxon>
        <taxon>Pseudomonadota</taxon>
        <taxon>Gammaproteobacteria</taxon>
        <taxon>Moraxellales</taxon>
        <taxon>Moraxellaceae</taxon>
        <taxon>Alkanindiges</taxon>
    </lineage>
</organism>
<dbReference type="AlphaFoldDB" id="A0A1S8CVB3"/>
<evidence type="ECO:0000256" key="6">
    <source>
        <dbReference type="ARBA" id="ARBA00022840"/>
    </source>
</evidence>
<name>A0A1S8CVB3_9GAMM</name>
<keyword evidence="3 8" id="KW-0791">Threonine biosynthesis</keyword>
<evidence type="ECO:0000256" key="4">
    <source>
        <dbReference type="ARBA" id="ARBA00022741"/>
    </source>
</evidence>
<proteinExistence type="inferred from homology"/>
<dbReference type="Pfam" id="PF01636">
    <property type="entry name" value="APH"/>
    <property type="match status" value="1"/>
</dbReference>
<evidence type="ECO:0000313" key="10">
    <source>
        <dbReference type="EMBL" id="ONG41258.1"/>
    </source>
</evidence>
<dbReference type="EMBL" id="MLCN01000013">
    <property type="protein sequence ID" value="ONG41258.1"/>
    <property type="molecule type" value="Genomic_DNA"/>
</dbReference>
<dbReference type="EC" id="2.7.1.39" evidence="8"/>
<keyword evidence="4 8" id="KW-0547">Nucleotide-binding</keyword>
<dbReference type="SUPFAM" id="SSF56112">
    <property type="entry name" value="Protein kinase-like (PK-like)"/>
    <property type="match status" value="1"/>
</dbReference>
<dbReference type="InterPro" id="IPR011009">
    <property type="entry name" value="Kinase-like_dom_sf"/>
</dbReference>
<dbReference type="HAMAP" id="MF_00301">
    <property type="entry name" value="Homoser_kinase_2"/>
    <property type="match status" value="1"/>
</dbReference>
<keyword evidence="1 8" id="KW-0028">Amino-acid biosynthesis</keyword>
<reference evidence="10 11" key="1">
    <citation type="submission" date="2016-10" db="EMBL/GenBank/DDBJ databases">
        <title>Draft Genome sequence of Alkanindiges sp. strain H1.</title>
        <authorList>
            <person name="Subhash Y."/>
            <person name="Lee S."/>
        </authorList>
    </citation>
    <scope>NUCLEOTIDE SEQUENCE [LARGE SCALE GENOMIC DNA]</scope>
    <source>
        <strain evidence="10 11">H1</strain>
    </source>
</reference>
<dbReference type="CDD" id="cd05153">
    <property type="entry name" value="HomoserineK_II"/>
    <property type="match status" value="1"/>
</dbReference>
<evidence type="ECO:0000259" key="9">
    <source>
        <dbReference type="Pfam" id="PF01636"/>
    </source>
</evidence>
<comment type="catalytic activity">
    <reaction evidence="8">
        <text>L-homoserine + ATP = O-phospho-L-homoserine + ADP + H(+)</text>
        <dbReference type="Rhea" id="RHEA:13985"/>
        <dbReference type="ChEBI" id="CHEBI:15378"/>
        <dbReference type="ChEBI" id="CHEBI:30616"/>
        <dbReference type="ChEBI" id="CHEBI:57476"/>
        <dbReference type="ChEBI" id="CHEBI:57590"/>
        <dbReference type="ChEBI" id="CHEBI:456216"/>
        <dbReference type="EC" id="2.7.1.39"/>
    </reaction>
</comment>
<dbReference type="Proteomes" id="UP000192132">
    <property type="component" value="Unassembled WGS sequence"/>
</dbReference>
<evidence type="ECO:0000256" key="3">
    <source>
        <dbReference type="ARBA" id="ARBA00022697"/>
    </source>
</evidence>
<dbReference type="OrthoDB" id="9777460at2"/>
<dbReference type="PANTHER" id="PTHR21064:SF6">
    <property type="entry name" value="AMINOGLYCOSIDE PHOSPHOTRANSFERASE DOMAIN-CONTAINING PROTEIN"/>
    <property type="match status" value="1"/>
</dbReference>
<keyword evidence="5 8" id="KW-0418">Kinase</keyword>
<comment type="caution">
    <text evidence="10">The sequence shown here is derived from an EMBL/GenBank/DDBJ whole genome shotgun (WGS) entry which is preliminary data.</text>
</comment>
<gene>
    <name evidence="8" type="primary">thrB</name>
    <name evidence="10" type="ORF">BKE30_05625</name>
</gene>
<dbReference type="InterPro" id="IPR002575">
    <property type="entry name" value="Aminoglycoside_PTrfase"/>
</dbReference>
<dbReference type="RefSeq" id="WP_076877635.1">
    <property type="nucleotide sequence ID" value="NZ_MLCN01000013.1"/>
</dbReference>
<evidence type="ECO:0000256" key="8">
    <source>
        <dbReference type="HAMAP-Rule" id="MF_00301"/>
    </source>
</evidence>
<evidence type="ECO:0000313" key="11">
    <source>
        <dbReference type="Proteomes" id="UP000192132"/>
    </source>
</evidence>
<dbReference type="GO" id="GO:0009088">
    <property type="term" value="P:threonine biosynthetic process"/>
    <property type="evidence" value="ECO:0007669"/>
    <property type="project" value="UniProtKB-UniRule"/>
</dbReference>
<dbReference type="STRING" id="1907941.BKE30_05625"/>
<protein>
    <recommendedName>
        <fullName evidence="8">Homoserine kinase</fullName>
        <shortName evidence="8">HK</shortName>
        <shortName evidence="8">HSK</shortName>
        <ecNumber evidence="8">2.7.1.39</ecNumber>
    </recommendedName>
</protein>
<keyword evidence="2 8" id="KW-0808">Transferase</keyword>
<dbReference type="Gene3D" id="3.30.200.20">
    <property type="entry name" value="Phosphorylase Kinase, domain 1"/>
    <property type="match status" value="1"/>
</dbReference>
<evidence type="ECO:0000256" key="1">
    <source>
        <dbReference type="ARBA" id="ARBA00022605"/>
    </source>
</evidence>
<evidence type="ECO:0000256" key="7">
    <source>
        <dbReference type="ARBA" id="ARBA00038240"/>
    </source>
</evidence>
<dbReference type="GO" id="GO:0004413">
    <property type="term" value="F:homoserine kinase activity"/>
    <property type="evidence" value="ECO:0007669"/>
    <property type="project" value="UniProtKB-UniRule"/>
</dbReference>
<dbReference type="NCBIfam" id="NF003558">
    <property type="entry name" value="PRK05231.1"/>
    <property type="match status" value="1"/>
</dbReference>
<dbReference type="InterPro" id="IPR005280">
    <property type="entry name" value="Homoserine_kinase_II"/>
</dbReference>
<evidence type="ECO:0000256" key="2">
    <source>
        <dbReference type="ARBA" id="ARBA00022679"/>
    </source>
</evidence>
<comment type="pathway">
    <text evidence="8">Amino-acid biosynthesis; L-threonine biosynthesis; L-threonine from L-aspartate: step 4/5.</text>
</comment>
<keyword evidence="6 8" id="KW-0067">ATP-binding</keyword>
<dbReference type="PANTHER" id="PTHR21064">
    <property type="entry name" value="AMINOGLYCOSIDE PHOSPHOTRANSFERASE DOMAIN-CONTAINING PROTEIN-RELATED"/>
    <property type="match status" value="1"/>
</dbReference>